<dbReference type="InterPro" id="IPR029499">
    <property type="entry name" value="PduO-typ"/>
</dbReference>
<evidence type="ECO:0000259" key="5">
    <source>
        <dbReference type="Pfam" id="PF01923"/>
    </source>
</evidence>
<evidence type="ECO:0000256" key="3">
    <source>
        <dbReference type="ARBA" id="ARBA00022840"/>
    </source>
</evidence>
<dbReference type="Pfam" id="PF01923">
    <property type="entry name" value="Cob_adeno_trans"/>
    <property type="match status" value="1"/>
</dbReference>
<proteinExistence type="inferred from homology"/>
<dbReference type="GO" id="GO:0005524">
    <property type="term" value="F:ATP binding"/>
    <property type="evidence" value="ECO:0007669"/>
    <property type="project" value="UniProtKB-UniRule"/>
</dbReference>
<sequence>HAHLARTVVRRAERRVAALRHDAPISPSVLRCLNRLSDYLFVLGRHLNDDGRADILWVPGSASQA</sequence>
<keyword evidence="1 4" id="KW-0808">Transferase</keyword>
<evidence type="ECO:0000256" key="2">
    <source>
        <dbReference type="ARBA" id="ARBA00022741"/>
    </source>
</evidence>
<dbReference type="EMBL" id="JABXXP010000506">
    <property type="protein sequence ID" value="NVN12591.1"/>
    <property type="molecule type" value="Genomic_DNA"/>
</dbReference>
<evidence type="ECO:0000313" key="7">
    <source>
        <dbReference type="Proteomes" id="UP000534870"/>
    </source>
</evidence>
<dbReference type="SUPFAM" id="SSF89028">
    <property type="entry name" value="Cobalamin adenosyltransferase-like"/>
    <property type="match status" value="1"/>
</dbReference>
<comment type="catalytic activity">
    <reaction evidence="4">
        <text>2 cob(II)alamin + reduced [electron-transfer flavoprotein] + 2 ATP = 2 adenosylcob(III)alamin + 2 triphosphate + oxidized [electron-transfer flavoprotein] + 3 H(+)</text>
        <dbReference type="Rhea" id="RHEA:28671"/>
        <dbReference type="Rhea" id="RHEA-COMP:10685"/>
        <dbReference type="Rhea" id="RHEA-COMP:10686"/>
        <dbReference type="ChEBI" id="CHEBI:15378"/>
        <dbReference type="ChEBI" id="CHEBI:16304"/>
        <dbReference type="ChEBI" id="CHEBI:18036"/>
        <dbReference type="ChEBI" id="CHEBI:18408"/>
        <dbReference type="ChEBI" id="CHEBI:30616"/>
        <dbReference type="ChEBI" id="CHEBI:57692"/>
        <dbReference type="ChEBI" id="CHEBI:58307"/>
        <dbReference type="EC" id="2.5.1.17"/>
    </reaction>
</comment>
<name>A0A7Y7IY92_9PROT</name>
<dbReference type="Gene3D" id="1.20.1200.10">
    <property type="entry name" value="Cobalamin adenosyltransferase-like"/>
    <property type="match status" value="1"/>
</dbReference>
<accession>A0A7Y7IY92</accession>
<dbReference type="Proteomes" id="UP000534870">
    <property type="component" value="Unassembled WGS sequence"/>
</dbReference>
<dbReference type="UniPathway" id="UPA00148">
    <property type="reaction ID" value="UER00233"/>
</dbReference>
<keyword evidence="2 4" id="KW-0547">Nucleotide-binding</keyword>
<keyword evidence="4" id="KW-0169">Cobalamin biosynthesis</keyword>
<comment type="similarity">
    <text evidence="4">Belongs to the Cob(I)alamin adenosyltransferase family.</text>
</comment>
<feature type="non-terminal residue" evidence="6">
    <location>
        <position position="1"/>
    </location>
</feature>
<comment type="caution">
    <text evidence="6">The sequence shown here is derived from an EMBL/GenBank/DDBJ whole genome shotgun (WGS) entry which is preliminary data.</text>
</comment>
<dbReference type="EC" id="2.5.1.17" evidence="4"/>
<organism evidence="6 7">
    <name type="scientific">Nguyenibacter vanlangensis</name>
    <dbReference type="NCBI Taxonomy" id="1216886"/>
    <lineage>
        <taxon>Bacteria</taxon>
        <taxon>Pseudomonadati</taxon>
        <taxon>Pseudomonadota</taxon>
        <taxon>Alphaproteobacteria</taxon>
        <taxon>Acetobacterales</taxon>
        <taxon>Acetobacteraceae</taxon>
        <taxon>Nguyenibacter</taxon>
    </lineage>
</organism>
<comment type="pathway">
    <text evidence="4">Cofactor biosynthesis; adenosylcobalamin biosynthesis; adenosylcobalamin from cob(II)yrinate a,c-diamide: step 2/7.</text>
</comment>
<reference evidence="6 7" key="1">
    <citation type="submission" date="2020-06" db="EMBL/GenBank/DDBJ databases">
        <title>Description of novel acetic acid bacteria.</title>
        <authorList>
            <person name="Sombolestani A."/>
        </authorList>
    </citation>
    <scope>NUCLEOTIDE SEQUENCE [LARGE SCALE GENOMIC DNA]</scope>
    <source>
        <strain evidence="6 7">LMG 31431</strain>
    </source>
</reference>
<dbReference type="GO" id="GO:0009236">
    <property type="term" value="P:cobalamin biosynthetic process"/>
    <property type="evidence" value="ECO:0007669"/>
    <property type="project" value="UniProtKB-UniRule"/>
</dbReference>
<dbReference type="PANTHER" id="PTHR12213:SF0">
    <property type="entry name" value="CORRINOID ADENOSYLTRANSFERASE MMAB"/>
    <property type="match status" value="1"/>
</dbReference>
<comment type="catalytic activity">
    <reaction evidence="4">
        <text>2 cob(II)yrinate a,c diamide + reduced [electron-transfer flavoprotein] + 2 ATP = 2 adenosylcob(III)yrinate a,c-diamide + 2 triphosphate + oxidized [electron-transfer flavoprotein] + 3 H(+)</text>
        <dbReference type="Rhea" id="RHEA:11528"/>
        <dbReference type="Rhea" id="RHEA-COMP:10685"/>
        <dbReference type="Rhea" id="RHEA-COMP:10686"/>
        <dbReference type="ChEBI" id="CHEBI:15378"/>
        <dbReference type="ChEBI" id="CHEBI:18036"/>
        <dbReference type="ChEBI" id="CHEBI:30616"/>
        <dbReference type="ChEBI" id="CHEBI:57692"/>
        <dbReference type="ChEBI" id="CHEBI:58307"/>
        <dbReference type="ChEBI" id="CHEBI:58503"/>
        <dbReference type="ChEBI" id="CHEBI:58537"/>
        <dbReference type="EC" id="2.5.1.17"/>
    </reaction>
</comment>
<keyword evidence="3 4" id="KW-0067">ATP-binding</keyword>
<dbReference type="GO" id="GO:0008817">
    <property type="term" value="F:corrinoid adenosyltransferase activity"/>
    <property type="evidence" value="ECO:0007669"/>
    <property type="project" value="UniProtKB-UniRule"/>
</dbReference>
<protein>
    <recommendedName>
        <fullName evidence="4">Corrinoid adenosyltransferase</fullName>
        <ecNumber evidence="4">2.5.1.17</ecNumber>
    </recommendedName>
    <alternativeName>
        <fullName evidence="4">Cob(II)alamin adenosyltransferase</fullName>
    </alternativeName>
    <alternativeName>
        <fullName evidence="4">Cob(II)yrinic acid a,c-diamide adenosyltransferase</fullName>
    </alternativeName>
    <alternativeName>
        <fullName evidence="4">Cobinamide/cobalamin adenosyltransferase</fullName>
    </alternativeName>
</protein>
<dbReference type="InterPro" id="IPR016030">
    <property type="entry name" value="CblAdoTrfase-like"/>
</dbReference>
<evidence type="ECO:0000313" key="6">
    <source>
        <dbReference type="EMBL" id="NVN12591.1"/>
    </source>
</evidence>
<evidence type="ECO:0000256" key="4">
    <source>
        <dbReference type="RuleBase" id="RU366026"/>
    </source>
</evidence>
<dbReference type="InterPro" id="IPR036451">
    <property type="entry name" value="CblAdoTrfase-like_sf"/>
</dbReference>
<gene>
    <name evidence="6" type="ORF">HUK84_15910</name>
</gene>
<evidence type="ECO:0000256" key="1">
    <source>
        <dbReference type="ARBA" id="ARBA00022679"/>
    </source>
</evidence>
<dbReference type="PANTHER" id="PTHR12213">
    <property type="entry name" value="CORRINOID ADENOSYLTRANSFERASE"/>
    <property type="match status" value="1"/>
</dbReference>
<feature type="domain" description="Cobalamin adenosyltransferase-like" evidence="5">
    <location>
        <begin position="1"/>
        <end position="46"/>
    </location>
</feature>
<dbReference type="AlphaFoldDB" id="A0A7Y7IY92"/>